<comment type="caution">
    <text evidence="2">The sequence shown here is derived from an EMBL/GenBank/DDBJ whole genome shotgun (WGS) entry which is preliminary data.</text>
</comment>
<gene>
    <name evidence="2" type="ORF">COU11_00565</name>
</gene>
<accession>A0A2H0UP27</accession>
<protein>
    <submittedName>
        <fullName evidence="2">Uncharacterized protein</fullName>
    </submittedName>
</protein>
<evidence type="ECO:0000313" key="2">
    <source>
        <dbReference type="EMBL" id="PIR87406.1"/>
    </source>
</evidence>
<feature type="transmembrane region" description="Helical" evidence="1">
    <location>
        <begin position="37"/>
        <end position="57"/>
    </location>
</feature>
<evidence type="ECO:0000313" key="3">
    <source>
        <dbReference type="Proteomes" id="UP000229526"/>
    </source>
</evidence>
<keyword evidence="1" id="KW-0472">Membrane</keyword>
<proteinExistence type="predicted"/>
<name>A0A2H0UP27_9BACT</name>
<dbReference type="EMBL" id="PFBD01000003">
    <property type="protein sequence ID" value="PIR87406.1"/>
    <property type="molecule type" value="Genomic_DNA"/>
</dbReference>
<organism evidence="2 3">
    <name type="scientific">Candidatus Harrisonbacteria bacterium CG10_big_fil_rev_8_21_14_0_10_49_15</name>
    <dbReference type="NCBI Taxonomy" id="1974587"/>
    <lineage>
        <taxon>Bacteria</taxon>
        <taxon>Candidatus Harrisoniibacteriota</taxon>
    </lineage>
</organism>
<evidence type="ECO:0000256" key="1">
    <source>
        <dbReference type="SAM" id="Phobius"/>
    </source>
</evidence>
<reference evidence="3" key="1">
    <citation type="submission" date="2017-09" db="EMBL/GenBank/DDBJ databases">
        <title>Depth-based differentiation of microbial function through sediment-hosted aquifers and enrichment of novel symbionts in the deep terrestrial subsurface.</title>
        <authorList>
            <person name="Probst A.J."/>
            <person name="Ladd B."/>
            <person name="Jarett J.K."/>
            <person name="Geller-Mcgrath D.E."/>
            <person name="Sieber C.M.K."/>
            <person name="Emerson J.B."/>
            <person name="Anantharaman K."/>
            <person name="Thomas B.C."/>
            <person name="Malmstrom R."/>
            <person name="Stieglmeier M."/>
            <person name="Klingl A."/>
            <person name="Woyke T."/>
            <person name="Ryan C.M."/>
            <person name="Banfield J.F."/>
        </authorList>
    </citation>
    <scope>NUCLEOTIDE SEQUENCE [LARGE SCALE GENOMIC DNA]</scope>
</reference>
<sequence>MEEQQKPDLGREDLGEKVMSDIKSDFKVVGSSRVKNWYLWLALAIIIGVAGGIAYVANRSGEFQDSDAAQNKKVEGVRIIGSLSTSTMYLEGAKLFAMQWNAMDDKEKDESGNELYKEFPRLSNQYAKIIDGVYQSEYDTIGGWIQGGNGKDHVVLGKNGKRGGVFLLAPTVGSNGRPEQRVNIWYSDKLSGGVYPINIQRAPDIDGAKKVDLKFTFDVRDLKKNEVDGEKIDVLSVRVLSAFAGYPYSGDISFSREYGQYVKRGTGTGDNSAVTLLPDSNGEYILKGALQNEPVFVLVKLKARSGGAGLVTVNERVQLIVPTLPSGKSSATASIKIRLSEKDGSDKLQTRPVTTISYN</sequence>
<dbReference type="AlphaFoldDB" id="A0A2H0UP27"/>
<keyword evidence="1" id="KW-0812">Transmembrane</keyword>
<dbReference type="Proteomes" id="UP000229526">
    <property type="component" value="Unassembled WGS sequence"/>
</dbReference>
<keyword evidence="1" id="KW-1133">Transmembrane helix</keyword>